<protein>
    <submittedName>
        <fullName evidence="1">Uncharacterized protein</fullName>
    </submittedName>
</protein>
<name>A0ACB9DCB9_9ASTR</name>
<evidence type="ECO:0000313" key="2">
    <source>
        <dbReference type="Proteomes" id="UP001056120"/>
    </source>
</evidence>
<comment type="caution">
    <text evidence="1">The sequence shown here is derived from an EMBL/GenBank/DDBJ whole genome shotgun (WGS) entry which is preliminary data.</text>
</comment>
<gene>
    <name evidence="1" type="ORF">L1987_57271</name>
</gene>
<reference evidence="2" key="1">
    <citation type="journal article" date="2022" name="Mol. Ecol. Resour.">
        <title>The genomes of chicory, endive, great burdock and yacon provide insights into Asteraceae palaeo-polyploidization history and plant inulin production.</title>
        <authorList>
            <person name="Fan W."/>
            <person name="Wang S."/>
            <person name="Wang H."/>
            <person name="Wang A."/>
            <person name="Jiang F."/>
            <person name="Liu H."/>
            <person name="Zhao H."/>
            <person name="Xu D."/>
            <person name="Zhang Y."/>
        </authorList>
    </citation>
    <scope>NUCLEOTIDE SEQUENCE [LARGE SCALE GENOMIC DNA]</scope>
    <source>
        <strain evidence="2">cv. Yunnan</strain>
    </source>
</reference>
<reference evidence="1 2" key="2">
    <citation type="journal article" date="2022" name="Mol. Ecol. Resour.">
        <title>The genomes of chicory, endive, great burdock and yacon provide insights into Asteraceae paleo-polyploidization history and plant inulin production.</title>
        <authorList>
            <person name="Fan W."/>
            <person name="Wang S."/>
            <person name="Wang H."/>
            <person name="Wang A."/>
            <person name="Jiang F."/>
            <person name="Liu H."/>
            <person name="Zhao H."/>
            <person name="Xu D."/>
            <person name="Zhang Y."/>
        </authorList>
    </citation>
    <scope>NUCLEOTIDE SEQUENCE [LARGE SCALE GENOMIC DNA]</scope>
    <source>
        <strain evidence="2">cv. Yunnan</strain>
        <tissue evidence="1">Leaves</tissue>
    </source>
</reference>
<keyword evidence="2" id="KW-1185">Reference proteome</keyword>
<dbReference type="EMBL" id="CM042036">
    <property type="protein sequence ID" value="KAI3744195.1"/>
    <property type="molecule type" value="Genomic_DNA"/>
</dbReference>
<sequence>MRGSQWFPSYALVDCREERGRVVGLRMNDEIKVAVLGGCRCWLWWCLTAASDGGRRGCCFRRVEWHRWSIMVLVVMILAVRVCPTKKTVGMCMVVHGGGTQFGIQAWTDELLSKD</sequence>
<evidence type="ECO:0000313" key="1">
    <source>
        <dbReference type="EMBL" id="KAI3744195.1"/>
    </source>
</evidence>
<proteinExistence type="predicted"/>
<accession>A0ACB9DCB9</accession>
<organism evidence="1 2">
    <name type="scientific">Smallanthus sonchifolius</name>
    <dbReference type="NCBI Taxonomy" id="185202"/>
    <lineage>
        <taxon>Eukaryota</taxon>
        <taxon>Viridiplantae</taxon>
        <taxon>Streptophyta</taxon>
        <taxon>Embryophyta</taxon>
        <taxon>Tracheophyta</taxon>
        <taxon>Spermatophyta</taxon>
        <taxon>Magnoliopsida</taxon>
        <taxon>eudicotyledons</taxon>
        <taxon>Gunneridae</taxon>
        <taxon>Pentapetalae</taxon>
        <taxon>asterids</taxon>
        <taxon>campanulids</taxon>
        <taxon>Asterales</taxon>
        <taxon>Asteraceae</taxon>
        <taxon>Asteroideae</taxon>
        <taxon>Heliantheae alliance</taxon>
        <taxon>Millerieae</taxon>
        <taxon>Smallanthus</taxon>
    </lineage>
</organism>
<dbReference type="Proteomes" id="UP001056120">
    <property type="component" value="Linkage Group LG19"/>
</dbReference>